<organism evidence="2 3">
    <name type="scientific">Lyophyllum shimeji</name>
    <name type="common">Hon-shimeji</name>
    <name type="synonym">Tricholoma shimeji</name>
    <dbReference type="NCBI Taxonomy" id="47721"/>
    <lineage>
        <taxon>Eukaryota</taxon>
        <taxon>Fungi</taxon>
        <taxon>Dikarya</taxon>
        <taxon>Basidiomycota</taxon>
        <taxon>Agaricomycotina</taxon>
        <taxon>Agaricomycetes</taxon>
        <taxon>Agaricomycetidae</taxon>
        <taxon>Agaricales</taxon>
        <taxon>Tricholomatineae</taxon>
        <taxon>Lyophyllaceae</taxon>
        <taxon>Lyophyllum</taxon>
    </lineage>
</organism>
<evidence type="ECO:0000313" key="3">
    <source>
        <dbReference type="Proteomes" id="UP001063166"/>
    </source>
</evidence>
<keyword evidence="1" id="KW-1133">Transmembrane helix</keyword>
<comment type="caution">
    <text evidence="2">The sequence shown here is derived from an EMBL/GenBank/DDBJ whole genome shotgun (WGS) entry which is preliminary data.</text>
</comment>
<keyword evidence="1" id="KW-0812">Transmembrane</keyword>
<keyword evidence="3" id="KW-1185">Reference proteome</keyword>
<feature type="transmembrane region" description="Helical" evidence="1">
    <location>
        <begin position="115"/>
        <end position="136"/>
    </location>
</feature>
<protein>
    <submittedName>
        <fullName evidence="2">Uncharacterized protein</fullName>
    </submittedName>
</protein>
<keyword evidence="1" id="KW-0472">Membrane</keyword>
<dbReference type="InterPro" id="IPR051380">
    <property type="entry name" value="pH-response_reg_palI/RIM9"/>
</dbReference>
<dbReference type="OrthoDB" id="2589196at2759"/>
<dbReference type="AlphaFoldDB" id="A0A9P3PRM3"/>
<feature type="transmembrane region" description="Helical" evidence="1">
    <location>
        <begin position="82"/>
        <end position="103"/>
    </location>
</feature>
<dbReference type="GO" id="GO:0005886">
    <property type="term" value="C:plasma membrane"/>
    <property type="evidence" value="ECO:0007669"/>
    <property type="project" value="InterPro"/>
</dbReference>
<evidence type="ECO:0000313" key="2">
    <source>
        <dbReference type="EMBL" id="GLB40274.1"/>
    </source>
</evidence>
<proteinExistence type="predicted"/>
<dbReference type="GO" id="GO:0032153">
    <property type="term" value="C:cell division site"/>
    <property type="evidence" value="ECO:0007669"/>
    <property type="project" value="TreeGrafter"/>
</dbReference>
<dbReference type="Proteomes" id="UP001063166">
    <property type="component" value="Unassembled WGS sequence"/>
</dbReference>
<reference evidence="2" key="1">
    <citation type="submission" date="2022-07" db="EMBL/GenBank/DDBJ databases">
        <title>The genome of Lyophyllum shimeji provides insight into the initial evolution of ectomycorrhizal fungal genome.</title>
        <authorList>
            <person name="Kobayashi Y."/>
            <person name="Shibata T."/>
            <person name="Hirakawa H."/>
            <person name="Shigenobu S."/>
            <person name="Nishiyama T."/>
            <person name="Yamada A."/>
            <person name="Hasebe M."/>
            <person name="Kawaguchi M."/>
        </authorList>
    </citation>
    <scope>NUCLEOTIDE SEQUENCE</scope>
    <source>
        <strain evidence="2">AT787</strain>
    </source>
</reference>
<dbReference type="GO" id="GO:0035838">
    <property type="term" value="C:growing cell tip"/>
    <property type="evidence" value="ECO:0007669"/>
    <property type="project" value="TreeGrafter"/>
</dbReference>
<dbReference type="InterPro" id="IPR009571">
    <property type="entry name" value="SUR7/Rim9-like_fungi"/>
</dbReference>
<dbReference type="EMBL" id="BRPK01000008">
    <property type="protein sequence ID" value="GLB40274.1"/>
    <property type="molecule type" value="Genomic_DNA"/>
</dbReference>
<dbReference type="PANTHER" id="PTHR28013">
    <property type="entry name" value="PROTEIN DCV1-RELATED"/>
    <property type="match status" value="1"/>
</dbReference>
<accession>A0A9P3PRM3</accession>
<feature type="transmembrane region" description="Helical" evidence="1">
    <location>
        <begin position="7"/>
        <end position="28"/>
    </location>
</feature>
<gene>
    <name evidence="2" type="ORF">LshimejAT787_0801450</name>
</gene>
<feature type="transmembrane region" description="Helical" evidence="1">
    <location>
        <begin position="156"/>
        <end position="174"/>
    </location>
</feature>
<dbReference type="PANTHER" id="PTHR28013:SF4">
    <property type="entry name" value="MARVEL DOMAIN-CONTAINING PROTEIN"/>
    <property type="match status" value="1"/>
</dbReference>
<evidence type="ECO:0000256" key="1">
    <source>
        <dbReference type="SAM" id="Phobius"/>
    </source>
</evidence>
<sequence>MTYDIQAIILSSTLLTALLMQILITFSVPMASKLYFLSSSQAGGVRFGTWGWCIDEDGTCLSPLQLGYTWEPQIPDPLTKALVFYPLTAISTFFALISLLPMVVTGHTRKTKRVFLVFVMSSFVASFLAFVFAIGMWNVARIRFHKAGYQAKFGPLPWMSLVSTLLLVCALLVSRRTIAEIERRSALLVNSLFYVLPSEMNLIPSGAQNLLTSRGT</sequence>
<name>A0A9P3PRM3_LYOSH</name>
<dbReference type="Pfam" id="PF06687">
    <property type="entry name" value="SUR7"/>
    <property type="match status" value="1"/>
</dbReference>